<dbReference type="InterPro" id="IPR017850">
    <property type="entry name" value="Alkaline_phosphatase_core_sf"/>
</dbReference>
<dbReference type="InterPro" id="IPR017767">
    <property type="entry name" value="PC-PLC"/>
</dbReference>
<keyword evidence="6" id="KW-1185">Reference proteome</keyword>
<dbReference type="PROSITE" id="PS51318">
    <property type="entry name" value="TAT"/>
    <property type="match status" value="1"/>
</dbReference>
<proteinExistence type="inferred from homology"/>
<dbReference type="Proteomes" id="UP001285263">
    <property type="component" value="Unassembled WGS sequence"/>
</dbReference>
<dbReference type="EMBL" id="JAXCLA010000003">
    <property type="protein sequence ID" value="MDY0744627.1"/>
    <property type="molecule type" value="Genomic_DNA"/>
</dbReference>
<dbReference type="EC" id="3.1.4.3" evidence="2"/>
<comment type="similarity">
    <text evidence="1">Belongs to the bacterial phospholipase C family.</text>
</comment>
<protein>
    <recommendedName>
        <fullName evidence="2">phospholipase C</fullName>
        <ecNumber evidence="2">3.1.4.3</ecNumber>
    </recommendedName>
</protein>
<name>A0ABU5DHM2_9BURK</name>
<organism evidence="5 6">
    <name type="scientific">Roseateles agri</name>
    <dbReference type="NCBI Taxonomy" id="3098619"/>
    <lineage>
        <taxon>Bacteria</taxon>
        <taxon>Pseudomonadati</taxon>
        <taxon>Pseudomonadota</taxon>
        <taxon>Betaproteobacteria</taxon>
        <taxon>Burkholderiales</taxon>
        <taxon>Sphaerotilaceae</taxon>
        <taxon>Roseateles</taxon>
    </lineage>
</organism>
<sequence>MSNNNDNTTTDSSRRGFLRSVATGAGATAALASFPPAIARALAIEANNRTGTIQDIEHIVILTQENRSFDHYFGTLNGVRGYGDRFPIPVPDANGITRRTVFVQPNPSALPVPGLPGNGPVAIAPFPLNTTQTFAHMRVTGTPHSWTDAQAAWDEGRMNNWTKAKQNHSLGYFTQADIPFQYALANAFTLCDAYHCATQTGTNTNRLFIWTGTNDPLGQAGGPSTDNSHDSFNQNTATDYTWMTYPERLQNAGISWQVYQNMADNFTDNPLAGFRPFRDGFYNRAGYSAALKARGVTTRDLDLLRQDVVNGTLPAVSWIVATAEGSEHPGPSSPAQGADYTSKVLEALTANPDVFSKTVLFINFDENDGFFDHAPPPAAPSYTSWNANAAQAQLAGASTVSTVGEYHESQAGANPTNQYLHRPYGMGPRVPMYVVSPWSKGGWVNSQVFDHTSVLRFVEARFGIAESNITPWRRAVSGDLTSAFNFANPNDNAFFAQLPATLALANQARALTQTTTPPTPSSLALPSQAVGARPSRALPYELHVTSRVVLNPMSLAATQVELSFANTGKQAAVFHVYNRKALTALPRRYTVEPGKTLAGMWTPETTGAYDLWVIGPNGFHRHFAGNARRAASAAQPNADVQVSYDRQTGDLVVKLVNTGSAPCTVSVNANAYFDAKPSSYTVLSRGEQVLRFPLATSSQWYDFSVKVGGQADYLRRFAGRMENGQHGISDPALGGAAVSTQLVIG</sequence>
<dbReference type="InterPro" id="IPR008475">
    <property type="entry name" value="PLipase_C_C"/>
</dbReference>
<feature type="domain" description="Bacterial phospholipase C C-terminal" evidence="4">
    <location>
        <begin position="640"/>
        <end position="720"/>
    </location>
</feature>
<gene>
    <name evidence="5" type="ORF">SNE35_08920</name>
</gene>
<dbReference type="PANTHER" id="PTHR31956:SF36">
    <property type="entry name" value="NON-HEMOLYTIC PHOSPHOLIPASE C"/>
    <property type="match status" value="1"/>
</dbReference>
<evidence type="ECO:0000256" key="1">
    <source>
        <dbReference type="ARBA" id="ARBA00009717"/>
    </source>
</evidence>
<accession>A0ABU5DHM2</accession>
<evidence type="ECO:0000256" key="2">
    <source>
        <dbReference type="ARBA" id="ARBA00012018"/>
    </source>
</evidence>
<dbReference type="Pfam" id="PF05506">
    <property type="entry name" value="PLipase_C_C"/>
    <property type="match status" value="2"/>
</dbReference>
<dbReference type="RefSeq" id="WP_320422543.1">
    <property type="nucleotide sequence ID" value="NZ_JAXCLA010000003.1"/>
</dbReference>
<dbReference type="CDD" id="cd16014">
    <property type="entry name" value="PLC"/>
    <property type="match status" value="1"/>
</dbReference>
<keyword evidence="3" id="KW-0378">Hydrolase</keyword>
<dbReference type="InterPro" id="IPR007312">
    <property type="entry name" value="Phosphoesterase"/>
</dbReference>
<feature type="domain" description="Bacterial phospholipase C C-terminal" evidence="4">
    <location>
        <begin position="534"/>
        <end position="626"/>
    </location>
</feature>
<evidence type="ECO:0000256" key="3">
    <source>
        <dbReference type="ARBA" id="ARBA00022801"/>
    </source>
</evidence>
<evidence type="ECO:0000313" key="6">
    <source>
        <dbReference type="Proteomes" id="UP001285263"/>
    </source>
</evidence>
<dbReference type="Gene3D" id="3.40.720.10">
    <property type="entry name" value="Alkaline Phosphatase, subunit A"/>
    <property type="match status" value="2"/>
</dbReference>
<dbReference type="InterPro" id="IPR006311">
    <property type="entry name" value="TAT_signal"/>
</dbReference>
<comment type="caution">
    <text evidence="5">The sequence shown here is derived from an EMBL/GenBank/DDBJ whole genome shotgun (WGS) entry which is preliminary data.</text>
</comment>
<dbReference type="Pfam" id="PF04185">
    <property type="entry name" value="Phosphoesterase"/>
    <property type="match status" value="1"/>
</dbReference>
<evidence type="ECO:0000313" key="5">
    <source>
        <dbReference type="EMBL" id="MDY0744627.1"/>
    </source>
</evidence>
<dbReference type="PANTHER" id="PTHR31956">
    <property type="entry name" value="NON-SPECIFIC PHOSPHOLIPASE C4-RELATED"/>
    <property type="match status" value="1"/>
</dbReference>
<dbReference type="NCBIfam" id="TIGR03396">
    <property type="entry name" value="PC_PLC"/>
    <property type="match status" value="1"/>
</dbReference>
<evidence type="ECO:0000259" key="4">
    <source>
        <dbReference type="Pfam" id="PF05506"/>
    </source>
</evidence>
<reference evidence="5 6" key="1">
    <citation type="submission" date="2023-11" db="EMBL/GenBank/DDBJ databases">
        <title>Paucibacter sp. nov., isolated from fresh soil in Korea.</title>
        <authorList>
            <person name="Le N.T.T."/>
        </authorList>
    </citation>
    <scope>NUCLEOTIDE SEQUENCE [LARGE SCALE GENOMIC DNA]</scope>
    <source>
        <strain evidence="5 6">R3-3</strain>
    </source>
</reference>